<evidence type="ECO:0008006" key="5">
    <source>
        <dbReference type="Google" id="ProtNLM"/>
    </source>
</evidence>
<dbReference type="FunCoup" id="A0A259U1N9">
    <property type="interactions" value="33"/>
</dbReference>
<evidence type="ECO:0000256" key="2">
    <source>
        <dbReference type="SAM" id="SignalP"/>
    </source>
</evidence>
<dbReference type="PANTHER" id="PTHR30006">
    <property type="entry name" value="THIAMINE-BINDING PERIPLASMIC PROTEIN-RELATED"/>
    <property type="match status" value="1"/>
</dbReference>
<dbReference type="InterPro" id="IPR026045">
    <property type="entry name" value="Ferric-bd"/>
</dbReference>
<keyword evidence="4" id="KW-1185">Reference proteome</keyword>
<keyword evidence="1 2" id="KW-0732">Signal</keyword>
<dbReference type="Proteomes" id="UP000216446">
    <property type="component" value="Unassembled WGS sequence"/>
</dbReference>
<feature type="chain" id="PRO_5012243659" description="Iron ABC transporter substrate-binding protein" evidence="2">
    <location>
        <begin position="23"/>
        <end position="342"/>
    </location>
</feature>
<organism evidence="3 4">
    <name type="scientific">Rubricoccus marinus</name>
    <dbReference type="NCBI Taxonomy" id="716817"/>
    <lineage>
        <taxon>Bacteria</taxon>
        <taxon>Pseudomonadati</taxon>
        <taxon>Rhodothermota</taxon>
        <taxon>Rhodothermia</taxon>
        <taxon>Rhodothermales</taxon>
        <taxon>Rubricoccaceae</taxon>
        <taxon>Rubricoccus</taxon>
    </lineage>
</organism>
<reference evidence="3 4" key="1">
    <citation type="submission" date="2016-11" db="EMBL/GenBank/DDBJ databases">
        <title>Study of marine rhodopsin-containing bacteria.</title>
        <authorList>
            <person name="Yoshizawa S."/>
            <person name="Kumagai Y."/>
            <person name="Kogure K."/>
        </authorList>
    </citation>
    <scope>NUCLEOTIDE SEQUENCE [LARGE SCALE GENOMIC DNA]</scope>
    <source>
        <strain evidence="3 4">SG-29</strain>
    </source>
</reference>
<dbReference type="AlphaFoldDB" id="A0A259U1N9"/>
<dbReference type="OrthoDB" id="9769319at2"/>
<dbReference type="SUPFAM" id="SSF53850">
    <property type="entry name" value="Periplasmic binding protein-like II"/>
    <property type="match status" value="1"/>
</dbReference>
<dbReference type="EMBL" id="MQWB01000001">
    <property type="protein sequence ID" value="OZC03758.1"/>
    <property type="molecule type" value="Genomic_DNA"/>
</dbReference>
<comment type="caution">
    <text evidence="3">The sequence shown here is derived from an EMBL/GenBank/DDBJ whole genome shotgun (WGS) entry which is preliminary data.</text>
</comment>
<dbReference type="Pfam" id="PF13343">
    <property type="entry name" value="SBP_bac_6"/>
    <property type="match status" value="1"/>
</dbReference>
<dbReference type="PROSITE" id="PS51257">
    <property type="entry name" value="PROKAR_LIPOPROTEIN"/>
    <property type="match status" value="1"/>
</dbReference>
<dbReference type="RefSeq" id="WP_094549480.1">
    <property type="nucleotide sequence ID" value="NZ_MQWB01000001.1"/>
</dbReference>
<evidence type="ECO:0000313" key="3">
    <source>
        <dbReference type="EMBL" id="OZC03758.1"/>
    </source>
</evidence>
<feature type="signal peptide" evidence="2">
    <location>
        <begin position="1"/>
        <end position="22"/>
    </location>
</feature>
<protein>
    <recommendedName>
        <fullName evidence="5">Iron ABC transporter substrate-binding protein</fullName>
    </recommendedName>
</protein>
<gene>
    <name evidence="3" type="ORF">BSZ36_12650</name>
</gene>
<dbReference type="InParanoid" id="A0A259U1N9"/>
<accession>A0A259U1N9</accession>
<name>A0A259U1N9_9BACT</name>
<evidence type="ECO:0000256" key="1">
    <source>
        <dbReference type="ARBA" id="ARBA00022729"/>
    </source>
</evidence>
<dbReference type="Gene3D" id="3.40.190.10">
    <property type="entry name" value="Periplasmic binding protein-like II"/>
    <property type="match status" value="2"/>
</dbReference>
<dbReference type="PIRSF" id="PIRSF002825">
    <property type="entry name" value="CfbpA"/>
    <property type="match status" value="1"/>
</dbReference>
<proteinExistence type="predicted"/>
<evidence type="ECO:0000313" key="4">
    <source>
        <dbReference type="Proteomes" id="UP000216446"/>
    </source>
</evidence>
<sequence>MTASRLAPLALALLLLSGCASDDRTPLVVYSPHGKEMLSAYEEAFEAANPGVDVQPIDMGAQDAYDRIRTERQNPQASVWWGAPQVTFARAAEEGLLAPFTPSWAGALDASSRDPEGRWYGTFLTPEGFLVNTETLDAAEMPRDWDDLLDPRWKDRVIIRTPLASGTMRAIWSAIIVRQPTEEAGFEWLARLDANTKSYAADPTQMYLGLARGTADVTLWNMPDAYLQAETNGYPFAFIVPSSGAPVLVDGIAIPEGAPQPELAKQFIEFVTSQEALLDQSRRFYRIPARTDIPQDSLPAWITSAEIRPMELDWSALADKEDAWMQRWDESVKGRGAAYLAE</sequence>